<evidence type="ECO:0000256" key="1">
    <source>
        <dbReference type="ARBA" id="ARBA00004328"/>
    </source>
</evidence>
<evidence type="ECO:0000313" key="6">
    <source>
        <dbReference type="EMBL" id="WNH03080.1"/>
    </source>
</evidence>
<evidence type="ECO:0000259" key="4">
    <source>
        <dbReference type="Pfam" id="PF12571"/>
    </source>
</evidence>
<dbReference type="PANTHER" id="PTHR35191">
    <property type="entry name" value="PROPHAGE SIDE TAIL FIBER PROTEIN HOMOLOG STFQ-RELATED"/>
    <property type="match status" value="1"/>
</dbReference>
<dbReference type="InterPro" id="IPR022225">
    <property type="entry name" value="Phage_tail_fibre_N"/>
</dbReference>
<dbReference type="Pfam" id="PF21939">
    <property type="entry name" value="Gp10_C"/>
    <property type="match status" value="1"/>
</dbReference>
<feature type="domain" description="Phage tail fibre protein N-terminal" evidence="4">
    <location>
        <begin position="1"/>
        <end position="149"/>
    </location>
</feature>
<dbReference type="GeneID" id="88854901"/>
<comment type="subcellular location">
    <subcellularLocation>
        <location evidence="1">Virion</location>
    </subcellularLocation>
</comment>
<feature type="domain" description="Baseplate structural protein Gp10 C-terminal" evidence="5">
    <location>
        <begin position="777"/>
        <end position="953"/>
    </location>
</feature>
<keyword evidence="2" id="KW-0945">Host-virus interaction</keyword>
<dbReference type="RefSeq" id="WP_228011595.1">
    <property type="nucleotide sequence ID" value="NZ_CAWPOC010000236.1"/>
</dbReference>
<dbReference type="InterPro" id="IPR005068">
    <property type="entry name" value="Phage_lambda_Stf-r2"/>
</dbReference>
<organism evidence="6 7">
    <name type="scientific">Xenorhabdus griffiniae</name>
    <dbReference type="NCBI Taxonomy" id="351672"/>
    <lineage>
        <taxon>Bacteria</taxon>
        <taxon>Pseudomonadati</taxon>
        <taxon>Pseudomonadota</taxon>
        <taxon>Gammaproteobacteria</taxon>
        <taxon>Enterobacterales</taxon>
        <taxon>Morganellaceae</taxon>
        <taxon>Xenorhabdus</taxon>
    </lineage>
</organism>
<gene>
    <name evidence="6" type="ORF">QL112_005050</name>
</gene>
<dbReference type="InterPro" id="IPR053827">
    <property type="entry name" value="Gp10_C"/>
</dbReference>
<reference evidence="6 7" key="1">
    <citation type="journal article" date="2023" name="Access Microbiol">
        <title>The genome of a steinernematid-associated Pseudomonas piscis bacterium encodes the biosynthesis of insect toxins.</title>
        <authorList>
            <person name="Awori R.M."/>
            <person name="Hendre P."/>
            <person name="Amugune N.O."/>
        </authorList>
    </citation>
    <scope>NUCLEOTIDE SEQUENCE [LARGE SCALE GENOMIC DNA]</scope>
    <source>
        <strain evidence="6 7">97</strain>
    </source>
</reference>
<dbReference type="Pfam" id="PF12571">
    <property type="entry name" value="Phage_tail_fib"/>
    <property type="match status" value="1"/>
</dbReference>
<accession>A0ABY9XKG1</accession>
<keyword evidence="3" id="KW-0175">Coiled coil</keyword>
<evidence type="ECO:0000259" key="5">
    <source>
        <dbReference type="Pfam" id="PF21939"/>
    </source>
</evidence>
<dbReference type="EMBL" id="CP133647">
    <property type="protein sequence ID" value="WNH03080.1"/>
    <property type="molecule type" value="Genomic_DNA"/>
</dbReference>
<dbReference type="InterPro" id="IPR051934">
    <property type="entry name" value="Phage_Tail_Fiber_Structural"/>
</dbReference>
<proteinExistence type="predicted"/>
<sequence>MSTKYFALLTQLGADKLANAAALGTKIEITHMAVGDGGGKLPTPDTKQTKLINEKRRAAINTLSIDPKNTNQIIAEQVIPENEGGWWIREIGLFDKDGILIAVGNCAETYKPQLQEGSGRTQTIRMILIVSSANAVTLKVDPSVILATREYVDDSIKKHANSRNHPDATLKEKGFVILSSAVDSNSETHAATPKAVKAAYDLAKAADNNANGRVPAGRKVNGKALSADISLNAGDVGAYNTAQTDAKVNEAKALANTANQNAANANNNANTRLEKNKNGADVTDKDAFNRNIGSGRAFSGEVPIGGGGSWTTDEFIVWLKSKGAFNHPYWMCKGTWAYAHNKMITDTGCGSIHLAGAVVEVMGIENVMTIRVTTAPTSVNGCIENAQFTYGNHGKDYYPSWRRDYNTANKPTAGDVGAYSKDETDVRVNEAKAQANAANENANTRLEKSKNGADIPNKIEFVKNLGLTETVKLAAGALPRSGGEVTGNITISTDTEIAWRRNTDMAAIGFKNTGDADTDSYMWFKTGDNGNEYFKWQHSLSGGGTTEWMSLKSDNLRVKGHQVYHEGNKPTAEAIQAEPRFNKTIDLTGLSSERYYPIWWRFPHNYGGANSWLTIHRSYSEDQEKKPFGEGVTHLAGLQLQIEGSEVAWGGDAQYLSIKRISQTYRNTVKNIRYRMISVARPIDSKYPLYGGARSGDIVESPVFSGCYLRGGLTYHVTSNFSDINYSRKDNEVEISRSLESQNNFEIKWVVKSYAIDDPILGEEYADIKTPYTYDFLDMVYPVGIVAWFAQNKNPNTLFPKTQWKYIGENKTIRLANQNGSNVFTVGGNDLITLTDAQIPTHNHSFSATTSNFDYGAKNTNSNGSHFHDSGWGEAYIGGARYGVYDNTRGNTGSGDTDKDNYKYKTSTEGAHTHTVHIGSHTHSISGTTGNTGGNSAINITNSYVMLMGWYRTA</sequence>
<dbReference type="Proteomes" id="UP001300348">
    <property type="component" value="Chromosome"/>
</dbReference>
<evidence type="ECO:0000313" key="7">
    <source>
        <dbReference type="Proteomes" id="UP001300348"/>
    </source>
</evidence>
<dbReference type="PANTHER" id="PTHR35191:SF1">
    <property type="entry name" value="PROPHAGE SIDE TAIL FIBER PROTEIN HOMOLOG STFQ-RELATED"/>
    <property type="match status" value="1"/>
</dbReference>
<dbReference type="Pfam" id="PF03406">
    <property type="entry name" value="Phage_fiber_2"/>
    <property type="match status" value="1"/>
</dbReference>
<evidence type="ECO:0000256" key="2">
    <source>
        <dbReference type="ARBA" id="ARBA00022581"/>
    </source>
</evidence>
<name>A0ABY9XKG1_9GAMM</name>
<keyword evidence="7" id="KW-1185">Reference proteome</keyword>
<feature type="coiled-coil region" evidence="3">
    <location>
        <begin position="421"/>
        <end position="452"/>
    </location>
</feature>
<evidence type="ECO:0000256" key="3">
    <source>
        <dbReference type="SAM" id="Coils"/>
    </source>
</evidence>
<protein>
    <submittedName>
        <fullName evidence="6">Phage tail protein</fullName>
    </submittedName>
</protein>